<evidence type="ECO:0000313" key="2">
    <source>
        <dbReference type="Proteomes" id="UP001139353"/>
    </source>
</evidence>
<reference evidence="1" key="1">
    <citation type="submission" date="2021-11" db="EMBL/GenBank/DDBJ databases">
        <title>BS-T2-15 a new species belonging to the Comamonadaceae family isolated from the soil of a French oak forest.</title>
        <authorList>
            <person name="Mieszkin S."/>
            <person name="Alain K."/>
        </authorList>
    </citation>
    <scope>NUCLEOTIDE SEQUENCE</scope>
    <source>
        <strain evidence="1">BS-T2-15</strain>
    </source>
</reference>
<keyword evidence="2" id="KW-1185">Reference proteome</keyword>
<dbReference type="RefSeq" id="WP_275680548.1">
    <property type="nucleotide sequence ID" value="NZ_JAJLJH010000001.1"/>
</dbReference>
<sequence length="63" mass="6581">MLIALGLGAWVALALGGVWFVHQMTRSKASCGGQIEARTAMPRGQATGPRNALQLLTGTGRCQ</sequence>
<accession>A0A9X1YGP8</accession>
<proteinExistence type="predicted"/>
<name>A0A9X1YGP8_9BURK</name>
<organism evidence="1 2">
    <name type="scientific">Scleromatobacter humisilvae</name>
    <dbReference type="NCBI Taxonomy" id="2897159"/>
    <lineage>
        <taxon>Bacteria</taxon>
        <taxon>Pseudomonadati</taxon>
        <taxon>Pseudomonadota</taxon>
        <taxon>Betaproteobacteria</taxon>
        <taxon>Burkholderiales</taxon>
        <taxon>Sphaerotilaceae</taxon>
        <taxon>Scleromatobacter</taxon>
    </lineage>
</organism>
<dbReference type="AlphaFoldDB" id="A0A9X1YGP8"/>
<comment type="caution">
    <text evidence="1">The sequence shown here is derived from an EMBL/GenBank/DDBJ whole genome shotgun (WGS) entry which is preliminary data.</text>
</comment>
<gene>
    <name evidence="1" type="ORF">LPC04_02230</name>
</gene>
<evidence type="ECO:0000313" key="1">
    <source>
        <dbReference type="EMBL" id="MCK9684520.1"/>
    </source>
</evidence>
<protein>
    <submittedName>
        <fullName evidence="1">Uncharacterized protein</fullName>
    </submittedName>
</protein>
<dbReference type="EMBL" id="JAJLJH010000001">
    <property type="protein sequence ID" value="MCK9684520.1"/>
    <property type="molecule type" value="Genomic_DNA"/>
</dbReference>
<dbReference type="Proteomes" id="UP001139353">
    <property type="component" value="Unassembled WGS sequence"/>
</dbReference>